<feature type="region of interest" description="Disordered" evidence="3">
    <location>
        <begin position="1"/>
        <end position="28"/>
    </location>
</feature>
<comment type="caution">
    <text evidence="4">The sequence shown here is derived from an EMBL/GenBank/DDBJ whole genome shotgun (WGS) entry which is preliminary data.</text>
</comment>
<name>A0A5N5SYW6_9CRUS</name>
<dbReference type="Proteomes" id="UP000326759">
    <property type="component" value="Unassembled WGS sequence"/>
</dbReference>
<dbReference type="GO" id="GO:0016197">
    <property type="term" value="P:endosomal transport"/>
    <property type="evidence" value="ECO:0007669"/>
    <property type="project" value="TreeGrafter"/>
</dbReference>
<evidence type="ECO:0000256" key="2">
    <source>
        <dbReference type="ARBA" id="ARBA00019577"/>
    </source>
</evidence>
<protein>
    <recommendedName>
        <fullName evidence="2">Biogenesis of lysosome-related organelles complex 1 subunit 1</fullName>
    </recommendedName>
</protein>
<evidence type="ECO:0000313" key="4">
    <source>
        <dbReference type="EMBL" id="KAB7499414.1"/>
    </source>
</evidence>
<organism evidence="4 5">
    <name type="scientific">Armadillidium nasatum</name>
    <dbReference type="NCBI Taxonomy" id="96803"/>
    <lineage>
        <taxon>Eukaryota</taxon>
        <taxon>Metazoa</taxon>
        <taxon>Ecdysozoa</taxon>
        <taxon>Arthropoda</taxon>
        <taxon>Crustacea</taxon>
        <taxon>Multicrustacea</taxon>
        <taxon>Malacostraca</taxon>
        <taxon>Eumalacostraca</taxon>
        <taxon>Peracarida</taxon>
        <taxon>Isopoda</taxon>
        <taxon>Oniscidea</taxon>
        <taxon>Crinocheta</taxon>
        <taxon>Armadillidiidae</taxon>
        <taxon>Armadillidium</taxon>
    </lineage>
</organism>
<keyword evidence="5" id="KW-1185">Reference proteome</keyword>
<gene>
    <name evidence="4" type="primary">Blos1</name>
    <name evidence="4" type="ORF">Anas_09723</name>
</gene>
<dbReference type="InterPro" id="IPR009395">
    <property type="entry name" value="BLOC1S1"/>
</dbReference>
<reference evidence="4 5" key="1">
    <citation type="journal article" date="2019" name="PLoS Biol.">
        <title>Sex chromosomes control vertical transmission of feminizing Wolbachia symbionts in an isopod.</title>
        <authorList>
            <person name="Becking T."/>
            <person name="Chebbi M.A."/>
            <person name="Giraud I."/>
            <person name="Moumen B."/>
            <person name="Laverre T."/>
            <person name="Caubet Y."/>
            <person name="Peccoud J."/>
            <person name="Gilbert C."/>
            <person name="Cordaux R."/>
        </authorList>
    </citation>
    <scope>NUCLEOTIDE SEQUENCE [LARGE SCALE GENOMIC DNA]</scope>
    <source>
        <strain evidence="4">ANa2</strain>
        <tissue evidence="4">Whole body excluding digestive tract and cuticle</tissue>
    </source>
</reference>
<accession>A0A5N5SYW6</accession>
<dbReference type="OrthoDB" id="20018at2759"/>
<dbReference type="PANTHER" id="PTHR13073:SF0">
    <property type="entry name" value="BIOGENESIS OF LYSOSOME-RELATED ORGANELLES COMPLEX 1 SUBUNIT 1"/>
    <property type="match status" value="1"/>
</dbReference>
<evidence type="ECO:0000313" key="5">
    <source>
        <dbReference type="Proteomes" id="UP000326759"/>
    </source>
</evidence>
<dbReference type="Pfam" id="PF06320">
    <property type="entry name" value="GCN5L1"/>
    <property type="match status" value="1"/>
</dbReference>
<sequence>MLSALVKEHQNKQQIRREEQEQKRKEAVQASNKLTQALVDHLNVGVAQAYLNQKRLDTEASQLEQNATQFQKATNQWLGLVSSFASALKEVGHVQNWSNTIHKDMEEISKTLEIAYKTSQST</sequence>
<evidence type="ECO:0000256" key="3">
    <source>
        <dbReference type="SAM" id="MobiDB-lite"/>
    </source>
</evidence>
<evidence type="ECO:0000256" key="1">
    <source>
        <dbReference type="ARBA" id="ARBA00007133"/>
    </source>
</evidence>
<comment type="similarity">
    <text evidence="1">Belongs to the BLOC1S1 family.</text>
</comment>
<dbReference type="EMBL" id="SEYY01018373">
    <property type="protein sequence ID" value="KAB7499414.1"/>
    <property type="molecule type" value="Genomic_DNA"/>
</dbReference>
<feature type="compositionally biased region" description="Basic and acidic residues" evidence="3">
    <location>
        <begin position="1"/>
        <end position="27"/>
    </location>
</feature>
<dbReference type="AlphaFoldDB" id="A0A5N5SYW6"/>
<dbReference type="GO" id="GO:0031083">
    <property type="term" value="C:BLOC-1 complex"/>
    <property type="evidence" value="ECO:0007669"/>
    <property type="project" value="InterPro"/>
</dbReference>
<dbReference type="PANTHER" id="PTHR13073">
    <property type="entry name" value="BLOC-1 COMPLEX SUBUNIT 1"/>
    <property type="match status" value="1"/>
</dbReference>
<proteinExistence type="inferred from homology"/>